<keyword evidence="2" id="KW-0472">Membrane</keyword>
<feature type="domain" description="ABC transporter" evidence="3">
    <location>
        <begin position="4"/>
        <end position="185"/>
    </location>
</feature>
<dbReference type="EMBL" id="CP104064">
    <property type="protein sequence ID" value="WAH39331.1"/>
    <property type="molecule type" value="Genomic_DNA"/>
</dbReference>
<evidence type="ECO:0000313" key="5">
    <source>
        <dbReference type="Proteomes" id="UP001164803"/>
    </source>
</evidence>
<dbReference type="SUPFAM" id="SSF52540">
    <property type="entry name" value="P-loop containing nucleoside triphosphate hydrolases"/>
    <property type="match status" value="1"/>
</dbReference>
<keyword evidence="5" id="KW-1185">Reference proteome</keyword>
<dbReference type="Pfam" id="PF00005">
    <property type="entry name" value="ABC_tran"/>
    <property type="match status" value="1"/>
</dbReference>
<proteinExistence type="predicted"/>
<protein>
    <submittedName>
        <fullName evidence="4">ATP-binding cassette domain-containing protein</fullName>
    </submittedName>
</protein>
<dbReference type="InterPro" id="IPR027417">
    <property type="entry name" value="P-loop_NTPase"/>
</dbReference>
<organism evidence="4 5">
    <name type="scientific">Alicyclobacillus dauci</name>
    <dbReference type="NCBI Taxonomy" id="1475485"/>
    <lineage>
        <taxon>Bacteria</taxon>
        <taxon>Bacillati</taxon>
        <taxon>Bacillota</taxon>
        <taxon>Bacilli</taxon>
        <taxon>Bacillales</taxon>
        <taxon>Alicyclobacillaceae</taxon>
        <taxon>Alicyclobacillus</taxon>
    </lineage>
</organism>
<accession>A0ABY6Z8Z8</accession>
<keyword evidence="1" id="KW-0813">Transport</keyword>
<dbReference type="PROSITE" id="PS00211">
    <property type="entry name" value="ABC_TRANSPORTER_1"/>
    <property type="match status" value="1"/>
</dbReference>
<reference evidence="4" key="1">
    <citation type="submission" date="2022-08" db="EMBL/GenBank/DDBJ databases">
        <title>Alicyclobacillus dauci DSM2870, complete genome.</title>
        <authorList>
            <person name="Wang Q."/>
            <person name="Cai R."/>
            <person name="Wang Z."/>
        </authorList>
    </citation>
    <scope>NUCLEOTIDE SEQUENCE</scope>
    <source>
        <strain evidence="4">DSM 28700</strain>
    </source>
</reference>
<dbReference type="PANTHER" id="PTHR42781:SF4">
    <property type="entry name" value="SPERMIDINE_PUTRESCINE IMPORT ATP-BINDING PROTEIN POTA"/>
    <property type="match status" value="1"/>
</dbReference>
<keyword evidence="4" id="KW-0547">Nucleotide-binding</keyword>
<dbReference type="InterPro" id="IPR017871">
    <property type="entry name" value="ABC_transporter-like_CS"/>
</dbReference>
<dbReference type="InterPro" id="IPR050093">
    <property type="entry name" value="ABC_SmlMolc_Importer"/>
</dbReference>
<dbReference type="InterPro" id="IPR003439">
    <property type="entry name" value="ABC_transporter-like_ATP-bd"/>
</dbReference>
<keyword evidence="2" id="KW-0812">Transmembrane</keyword>
<keyword evidence="4" id="KW-0067">ATP-binding</keyword>
<dbReference type="RefSeq" id="WP_268047022.1">
    <property type="nucleotide sequence ID" value="NZ_CP104064.1"/>
</dbReference>
<feature type="transmembrane region" description="Helical" evidence="2">
    <location>
        <begin position="249"/>
        <end position="266"/>
    </location>
</feature>
<name>A0ABY6Z8Z8_9BACL</name>
<sequence>MKSVNYTHPYKVLTEYTRFPRPPERRHIGMVFQDFALWPHMSVSDNVAFSLKLQGITGTAMRDRIHTVLKMVQMDGYERAFPHQLSGGQKQRIAIARALAPNPTIMLMDEPLSSLDAKLREQMRWDLLSLVKDAGITTIYVTHDQVEALSMADHVVLLNDGHIEQAGAPNDLYHRPNTTFAATFVGASNIFSGHIAGIHGDSVGGIAFRSPLSQIPENTLKFIVGVMLTSFGAFWIGEGIGVHWPQADLSLVYIIATLLMYSWLQVTSLRSRLRTHYTSHSVSVGLHR</sequence>
<evidence type="ECO:0000259" key="3">
    <source>
        <dbReference type="PROSITE" id="PS50893"/>
    </source>
</evidence>
<dbReference type="PROSITE" id="PS50893">
    <property type="entry name" value="ABC_TRANSPORTER_2"/>
    <property type="match status" value="1"/>
</dbReference>
<dbReference type="PANTHER" id="PTHR42781">
    <property type="entry name" value="SPERMIDINE/PUTRESCINE IMPORT ATP-BINDING PROTEIN POTA"/>
    <property type="match status" value="1"/>
</dbReference>
<evidence type="ECO:0000256" key="1">
    <source>
        <dbReference type="ARBA" id="ARBA00022448"/>
    </source>
</evidence>
<feature type="transmembrane region" description="Helical" evidence="2">
    <location>
        <begin position="219"/>
        <end position="237"/>
    </location>
</feature>
<dbReference type="Proteomes" id="UP001164803">
    <property type="component" value="Chromosome"/>
</dbReference>
<evidence type="ECO:0000313" key="4">
    <source>
        <dbReference type="EMBL" id="WAH39331.1"/>
    </source>
</evidence>
<evidence type="ECO:0000256" key="2">
    <source>
        <dbReference type="SAM" id="Phobius"/>
    </source>
</evidence>
<gene>
    <name evidence="4" type="ORF">NZD86_00035</name>
</gene>
<dbReference type="GO" id="GO:0005524">
    <property type="term" value="F:ATP binding"/>
    <property type="evidence" value="ECO:0007669"/>
    <property type="project" value="UniProtKB-KW"/>
</dbReference>
<keyword evidence="2" id="KW-1133">Transmembrane helix</keyword>
<dbReference type="Gene3D" id="3.40.50.300">
    <property type="entry name" value="P-loop containing nucleotide triphosphate hydrolases"/>
    <property type="match status" value="1"/>
</dbReference>